<dbReference type="Pfam" id="PF02682">
    <property type="entry name" value="CT_C_D"/>
    <property type="match status" value="1"/>
</dbReference>
<keyword evidence="1" id="KW-0547">Nucleotide-binding</keyword>
<dbReference type="InterPro" id="IPR003833">
    <property type="entry name" value="CT_C_D"/>
</dbReference>
<dbReference type="EMBL" id="CP001032">
    <property type="protein sequence ID" value="ACB76106.1"/>
    <property type="molecule type" value="Genomic_DNA"/>
</dbReference>
<dbReference type="GO" id="GO:0016787">
    <property type="term" value="F:hydrolase activity"/>
    <property type="evidence" value="ECO:0007669"/>
    <property type="project" value="UniProtKB-KW"/>
</dbReference>
<dbReference type="NCBIfam" id="TIGR00370">
    <property type="entry name" value="5-oxoprolinase subunit PxpB"/>
    <property type="match status" value="1"/>
</dbReference>
<keyword evidence="6" id="KW-1185">Reference proteome</keyword>
<evidence type="ECO:0000313" key="5">
    <source>
        <dbReference type="EMBL" id="ACB76106.1"/>
    </source>
</evidence>
<evidence type="ECO:0000256" key="1">
    <source>
        <dbReference type="ARBA" id="ARBA00022741"/>
    </source>
</evidence>
<dbReference type="HOGENOM" id="CLU_020207_1_0_0"/>
<evidence type="ECO:0000256" key="3">
    <source>
        <dbReference type="ARBA" id="ARBA00022840"/>
    </source>
</evidence>
<dbReference type="GO" id="GO:0005524">
    <property type="term" value="F:ATP binding"/>
    <property type="evidence" value="ECO:0007669"/>
    <property type="project" value="UniProtKB-KW"/>
</dbReference>
<dbReference type="PANTHER" id="PTHR34698:SF2">
    <property type="entry name" value="5-OXOPROLINASE SUBUNIT B"/>
    <property type="match status" value="1"/>
</dbReference>
<organism evidence="5 6">
    <name type="scientific">Opitutus terrae (strain DSM 11246 / JCM 15787 / PB90-1)</name>
    <dbReference type="NCBI Taxonomy" id="452637"/>
    <lineage>
        <taxon>Bacteria</taxon>
        <taxon>Pseudomonadati</taxon>
        <taxon>Verrucomicrobiota</taxon>
        <taxon>Opitutia</taxon>
        <taxon>Opitutales</taxon>
        <taxon>Opitutaceae</taxon>
        <taxon>Opitutus</taxon>
    </lineage>
</organism>
<dbReference type="OrthoDB" id="9778567at2"/>
<dbReference type="SUPFAM" id="SSF160467">
    <property type="entry name" value="PH0987 N-terminal domain-like"/>
    <property type="match status" value="1"/>
</dbReference>
<protein>
    <submittedName>
        <fullName evidence="5">Allophanate hydrolase subunit 1</fullName>
    </submittedName>
</protein>
<dbReference type="InterPro" id="IPR029000">
    <property type="entry name" value="Cyclophilin-like_dom_sf"/>
</dbReference>
<dbReference type="eggNOG" id="COG2049">
    <property type="taxonomic scope" value="Bacteria"/>
</dbReference>
<feature type="domain" description="Carboxyltransferase" evidence="4">
    <location>
        <begin position="1"/>
        <end position="220"/>
    </location>
</feature>
<dbReference type="Gene3D" id="2.40.100.10">
    <property type="entry name" value="Cyclophilin-like"/>
    <property type="match status" value="1"/>
</dbReference>
<dbReference type="SMART" id="SM00796">
    <property type="entry name" value="AHS1"/>
    <property type="match status" value="1"/>
</dbReference>
<evidence type="ECO:0000256" key="2">
    <source>
        <dbReference type="ARBA" id="ARBA00022801"/>
    </source>
</evidence>
<dbReference type="Gene3D" id="3.30.1360.40">
    <property type="match status" value="1"/>
</dbReference>
<name>B1ZX54_OPITP</name>
<dbReference type="RefSeq" id="WP_012375641.1">
    <property type="nucleotide sequence ID" value="NC_010571.1"/>
</dbReference>
<keyword evidence="3" id="KW-0067">ATP-binding</keyword>
<dbReference type="STRING" id="452637.Oter_2825"/>
<keyword evidence="2 5" id="KW-0378">Hydrolase</keyword>
<dbReference type="Proteomes" id="UP000007013">
    <property type="component" value="Chromosome"/>
</dbReference>
<reference evidence="5 6" key="1">
    <citation type="journal article" date="2011" name="J. Bacteriol.">
        <title>Genome sequence of the verrucomicrobium Opitutus terrae PB90-1, an abundant inhabitant of rice paddy soil ecosystems.</title>
        <authorList>
            <person name="van Passel M.W."/>
            <person name="Kant R."/>
            <person name="Palva A."/>
            <person name="Copeland A."/>
            <person name="Lucas S."/>
            <person name="Lapidus A."/>
            <person name="Glavina del Rio T."/>
            <person name="Pitluck S."/>
            <person name="Goltsman E."/>
            <person name="Clum A."/>
            <person name="Sun H."/>
            <person name="Schmutz J."/>
            <person name="Larimer F.W."/>
            <person name="Land M.L."/>
            <person name="Hauser L."/>
            <person name="Kyrpides N."/>
            <person name="Mikhailova N."/>
            <person name="Richardson P.P."/>
            <person name="Janssen P.H."/>
            <person name="de Vos W.M."/>
            <person name="Smidt H."/>
        </authorList>
    </citation>
    <scope>NUCLEOTIDE SEQUENCE [LARGE SCALE GENOMIC DNA]</scope>
    <source>
        <strain evidence="6">DSM 11246 / JCM 15787 / PB90-1</strain>
    </source>
</reference>
<gene>
    <name evidence="5" type="ordered locus">Oter_2825</name>
</gene>
<dbReference type="AlphaFoldDB" id="B1ZX54"/>
<dbReference type="PANTHER" id="PTHR34698">
    <property type="entry name" value="5-OXOPROLINASE SUBUNIT B"/>
    <property type="match status" value="1"/>
</dbReference>
<accession>B1ZX54</accession>
<dbReference type="SUPFAM" id="SSF50891">
    <property type="entry name" value="Cyclophilin-like"/>
    <property type="match status" value="1"/>
</dbReference>
<sequence length="240" mass="25625">MIFAPSGDSSVVVTLGATLDESTLARVRALAAELERAPDAGIIDVVPAYATVAVYYEPSTASGTDETPYQHICGVIEACAAKVEHGWPDLVRQKLGAAGRDAPQAIEIPVCYTGEFAPDLAEVARHCGLAPTEVSALHSGADYHVHAVGFSPGFAYLGGLPEKLFTPRRPTPRTQVPAGSVGIGWMHTGVYPLATPGGWQLIGRTPLILFRLDEANPARLRVGDHVKFRTITAEEFARWK</sequence>
<dbReference type="InterPro" id="IPR010016">
    <property type="entry name" value="PxpB"/>
</dbReference>
<proteinExistence type="predicted"/>
<evidence type="ECO:0000259" key="4">
    <source>
        <dbReference type="SMART" id="SM00796"/>
    </source>
</evidence>
<dbReference type="KEGG" id="ote:Oter_2825"/>
<evidence type="ECO:0000313" key="6">
    <source>
        <dbReference type="Proteomes" id="UP000007013"/>
    </source>
</evidence>